<dbReference type="RefSeq" id="WP_154456940.1">
    <property type="nucleotide sequence ID" value="NZ_VUMV01000001.1"/>
</dbReference>
<reference evidence="1 2" key="1">
    <citation type="submission" date="2019-08" db="EMBL/GenBank/DDBJ databases">
        <title>In-depth cultivation of the pig gut microbiome towards novel bacterial diversity and tailored functional studies.</title>
        <authorList>
            <person name="Wylensek D."/>
            <person name="Hitch T.C.A."/>
            <person name="Clavel T."/>
        </authorList>
    </citation>
    <scope>NUCLEOTIDE SEQUENCE [LARGE SCALE GENOMIC DNA]</scope>
    <source>
        <strain evidence="1 2">Oil+RF-744-WCA-WT-13</strain>
    </source>
</reference>
<organism evidence="1 2">
    <name type="scientific">Bilifractor porci</name>
    <dbReference type="NCBI Taxonomy" id="2606636"/>
    <lineage>
        <taxon>Bacteria</taxon>
        <taxon>Bacillati</taxon>
        <taxon>Bacillota</taxon>
        <taxon>Clostridia</taxon>
        <taxon>Lachnospirales</taxon>
        <taxon>Lachnospiraceae</taxon>
        <taxon>Bilifractor</taxon>
    </lineage>
</organism>
<dbReference type="AlphaFoldDB" id="A0A7X2TNU6"/>
<comment type="caution">
    <text evidence="1">The sequence shown here is derived from an EMBL/GenBank/DDBJ whole genome shotgun (WGS) entry which is preliminary data.</text>
</comment>
<name>A0A7X2TNU6_9FIRM</name>
<protein>
    <submittedName>
        <fullName evidence="1">Uncharacterized protein</fullName>
    </submittedName>
</protein>
<evidence type="ECO:0000313" key="1">
    <source>
        <dbReference type="EMBL" id="MST81146.1"/>
    </source>
</evidence>
<gene>
    <name evidence="1" type="ORF">FYJ60_02195</name>
</gene>
<evidence type="ECO:0000313" key="2">
    <source>
        <dbReference type="Proteomes" id="UP000466864"/>
    </source>
</evidence>
<dbReference type="EMBL" id="VUMV01000001">
    <property type="protein sequence ID" value="MST81146.1"/>
    <property type="molecule type" value="Genomic_DNA"/>
</dbReference>
<keyword evidence="2" id="KW-1185">Reference proteome</keyword>
<proteinExistence type="predicted"/>
<dbReference type="Proteomes" id="UP000466864">
    <property type="component" value="Unassembled WGS sequence"/>
</dbReference>
<sequence length="128" mass="14370">MDDLISRQAAIDALRTCYDTETVTYTNGNEYIDYDQALDLLNSLPTVQPEPSIPLSWIEKPVIHAHWIPCESETGEESNTYKCSACGEIQMIISGTPKENGWKYCPHCGAKMEGNEATVPTYMTFQQD</sequence>
<accession>A0A7X2TNU6</accession>